<evidence type="ECO:0000256" key="7">
    <source>
        <dbReference type="ARBA" id="ARBA00022827"/>
    </source>
</evidence>
<evidence type="ECO:0000256" key="11">
    <source>
        <dbReference type="PIRNR" id="PIRNR006268"/>
    </source>
</evidence>
<feature type="binding site" evidence="12">
    <location>
        <position position="211"/>
    </location>
    <ligand>
        <name>Mg(2+)</name>
        <dbReference type="ChEBI" id="CHEBI:18420"/>
    </ligand>
</feature>
<evidence type="ECO:0000256" key="4">
    <source>
        <dbReference type="ARBA" id="ARBA00022630"/>
    </source>
</evidence>
<dbReference type="InterPro" id="IPR003374">
    <property type="entry name" value="ApbE-like_sf"/>
</dbReference>
<dbReference type="AlphaFoldDB" id="B8CP11"/>
<keyword evidence="13" id="KW-0732">Signal</keyword>
<dbReference type="PIRSF" id="PIRSF006268">
    <property type="entry name" value="ApbE"/>
    <property type="match status" value="1"/>
</dbReference>
<feature type="signal peptide" evidence="13">
    <location>
        <begin position="1"/>
        <end position="17"/>
    </location>
</feature>
<dbReference type="OrthoDB" id="9778595at2"/>
<feature type="chain" id="PRO_5039924216" description="FAD:protein FMN transferase" evidence="13">
    <location>
        <begin position="18"/>
        <end position="388"/>
    </location>
</feature>
<dbReference type="STRING" id="225849.swp_2515"/>
<dbReference type="PANTHER" id="PTHR30040">
    <property type="entry name" value="THIAMINE BIOSYNTHESIS LIPOPROTEIN APBE"/>
    <property type="match status" value="1"/>
</dbReference>
<keyword evidence="15" id="KW-1185">Reference proteome</keyword>
<dbReference type="Proteomes" id="UP000000753">
    <property type="component" value="Chromosome"/>
</dbReference>
<feature type="binding site" evidence="12">
    <location>
        <position position="341"/>
    </location>
    <ligand>
        <name>Mg(2+)</name>
        <dbReference type="ChEBI" id="CHEBI:18420"/>
    </ligand>
</feature>
<accession>B8CP11</accession>
<evidence type="ECO:0000313" key="15">
    <source>
        <dbReference type="Proteomes" id="UP000000753"/>
    </source>
</evidence>
<gene>
    <name evidence="14" type="ordered locus">swp_2515</name>
</gene>
<evidence type="ECO:0000256" key="12">
    <source>
        <dbReference type="PIRSR" id="PIRSR006268-2"/>
    </source>
</evidence>
<feature type="binding site" evidence="12">
    <location>
        <position position="337"/>
    </location>
    <ligand>
        <name>Mg(2+)</name>
        <dbReference type="ChEBI" id="CHEBI:18420"/>
    </ligand>
</feature>
<evidence type="ECO:0000256" key="9">
    <source>
        <dbReference type="ARBA" id="ARBA00031306"/>
    </source>
</evidence>
<dbReference type="SUPFAM" id="SSF143631">
    <property type="entry name" value="ApbE-like"/>
    <property type="match status" value="1"/>
</dbReference>
<evidence type="ECO:0000256" key="2">
    <source>
        <dbReference type="ARBA" id="ARBA00011955"/>
    </source>
</evidence>
<dbReference type="Gene3D" id="3.10.520.10">
    <property type="entry name" value="ApbE-like domains"/>
    <property type="match status" value="1"/>
</dbReference>
<evidence type="ECO:0000256" key="10">
    <source>
        <dbReference type="ARBA" id="ARBA00048540"/>
    </source>
</evidence>
<dbReference type="EMBL" id="CP000472">
    <property type="protein sequence ID" value="ACJ29255.1"/>
    <property type="molecule type" value="Genomic_DNA"/>
</dbReference>
<dbReference type="KEGG" id="swp:swp_2515"/>
<dbReference type="InterPro" id="IPR024932">
    <property type="entry name" value="ApbE"/>
</dbReference>
<comment type="cofactor">
    <cofactor evidence="12">
        <name>Mg(2+)</name>
        <dbReference type="ChEBI" id="CHEBI:18420"/>
    </cofactor>
    <cofactor evidence="12">
        <name>Mn(2+)</name>
        <dbReference type="ChEBI" id="CHEBI:29035"/>
    </cofactor>
    <text evidence="12">Magnesium. Can also use manganese.</text>
</comment>
<sequence>MKKYILPLLLLSTYTQAALLPQPEAPEFKVITVDTHGEPYRCEGNAIITKTDYGKNLTTLKYFGTSISINIYGENSSEKIMCNALHVIQKYHYLASNYSTYPHVTNVKTINNTPAEKHIISPELTAMIQESIEWYKKSDGYFNIALSPVIDLWRGYRAQCKGETKRLQQCGTPTEIELINAAKLVNINNIQLDKKENTIQMKTGMSIDLGGIAKGWMAEMVYRQLKKDGVKNFMINAGGNIRHYGFHPQGREFTTAIENPICKKYNNELARCQTLTEQYHEIITGKDLTLVSSGNYLRYYLANGKEYHHLINPKTLKPKRTGISTTVIMNNNQIYADIISTMLFLMPYQQSLDYVNSNPGIEAVWYLTEDGIKMESNGFDRYRLKVAD</sequence>
<keyword evidence="5 11" id="KW-0808">Transferase</keyword>
<evidence type="ECO:0000256" key="13">
    <source>
        <dbReference type="SAM" id="SignalP"/>
    </source>
</evidence>
<organism evidence="14 15">
    <name type="scientific">Shewanella piezotolerans (strain WP3 / JCM 13877)</name>
    <dbReference type="NCBI Taxonomy" id="225849"/>
    <lineage>
        <taxon>Bacteria</taxon>
        <taxon>Pseudomonadati</taxon>
        <taxon>Pseudomonadota</taxon>
        <taxon>Gammaproteobacteria</taxon>
        <taxon>Alteromonadales</taxon>
        <taxon>Shewanellaceae</taxon>
        <taxon>Shewanella</taxon>
    </lineage>
</organism>
<evidence type="ECO:0000256" key="5">
    <source>
        <dbReference type="ARBA" id="ARBA00022679"/>
    </source>
</evidence>
<comment type="similarity">
    <text evidence="1 11">Belongs to the ApbE family.</text>
</comment>
<proteinExistence type="inferred from homology"/>
<evidence type="ECO:0000256" key="1">
    <source>
        <dbReference type="ARBA" id="ARBA00008282"/>
    </source>
</evidence>
<dbReference type="Pfam" id="PF02424">
    <property type="entry name" value="ApbE"/>
    <property type="match status" value="1"/>
</dbReference>
<dbReference type="PANTHER" id="PTHR30040:SF2">
    <property type="entry name" value="FAD:PROTEIN FMN TRANSFERASE"/>
    <property type="match status" value="1"/>
</dbReference>
<evidence type="ECO:0000256" key="8">
    <source>
        <dbReference type="ARBA" id="ARBA00022842"/>
    </source>
</evidence>
<dbReference type="RefSeq" id="WP_020912611.1">
    <property type="nucleotide sequence ID" value="NC_011566.1"/>
</dbReference>
<evidence type="ECO:0000256" key="3">
    <source>
        <dbReference type="ARBA" id="ARBA00016337"/>
    </source>
</evidence>
<dbReference type="GO" id="GO:0046872">
    <property type="term" value="F:metal ion binding"/>
    <property type="evidence" value="ECO:0007669"/>
    <property type="project" value="UniProtKB-UniRule"/>
</dbReference>
<dbReference type="GO" id="GO:0016740">
    <property type="term" value="F:transferase activity"/>
    <property type="evidence" value="ECO:0007669"/>
    <property type="project" value="UniProtKB-UniRule"/>
</dbReference>
<dbReference type="EC" id="2.7.1.180" evidence="2 11"/>
<dbReference type="eggNOG" id="COG1477">
    <property type="taxonomic scope" value="Bacteria"/>
</dbReference>
<keyword evidence="8 11" id="KW-0460">Magnesium</keyword>
<keyword evidence="6 11" id="KW-0479">Metal-binding</keyword>
<reference evidence="14 15" key="1">
    <citation type="journal article" date="2008" name="PLoS ONE">
        <title>Environmental adaptation: genomic analysis of the piezotolerant and psychrotolerant deep-sea iron reducing bacterium Shewanella piezotolerans WP3.</title>
        <authorList>
            <person name="Wang F."/>
            <person name="Wang J."/>
            <person name="Jian H."/>
            <person name="Zhang B."/>
            <person name="Li S."/>
            <person name="Wang F."/>
            <person name="Zeng X."/>
            <person name="Gao L."/>
            <person name="Bartlett D.H."/>
            <person name="Yu J."/>
            <person name="Hu S."/>
            <person name="Xiao X."/>
        </authorList>
    </citation>
    <scope>NUCLEOTIDE SEQUENCE [LARGE SCALE GENOMIC DNA]</scope>
    <source>
        <strain evidence="15">WP3 / JCM 13877</strain>
    </source>
</reference>
<keyword evidence="7 11" id="KW-0274">FAD</keyword>
<protein>
    <recommendedName>
        <fullName evidence="3 11">FAD:protein FMN transferase</fullName>
        <ecNumber evidence="2 11">2.7.1.180</ecNumber>
    </recommendedName>
    <alternativeName>
        <fullName evidence="9 11">Flavin transferase</fullName>
    </alternativeName>
</protein>
<evidence type="ECO:0000256" key="6">
    <source>
        <dbReference type="ARBA" id="ARBA00022723"/>
    </source>
</evidence>
<keyword evidence="4 11" id="KW-0285">Flavoprotein</keyword>
<dbReference type="HOGENOM" id="CLU_044403_1_1_6"/>
<name>B8CP11_SHEPW</name>
<comment type="catalytic activity">
    <reaction evidence="10 11">
        <text>L-threonyl-[protein] + FAD = FMN-L-threonyl-[protein] + AMP + H(+)</text>
        <dbReference type="Rhea" id="RHEA:36847"/>
        <dbReference type="Rhea" id="RHEA-COMP:11060"/>
        <dbReference type="Rhea" id="RHEA-COMP:11061"/>
        <dbReference type="ChEBI" id="CHEBI:15378"/>
        <dbReference type="ChEBI" id="CHEBI:30013"/>
        <dbReference type="ChEBI" id="CHEBI:57692"/>
        <dbReference type="ChEBI" id="CHEBI:74257"/>
        <dbReference type="ChEBI" id="CHEBI:456215"/>
        <dbReference type="EC" id="2.7.1.180"/>
    </reaction>
</comment>
<evidence type="ECO:0000313" key="14">
    <source>
        <dbReference type="EMBL" id="ACJ29255.1"/>
    </source>
</evidence>